<evidence type="ECO:0000256" key="3">
    <source>
        <dbReference type="ARBA" id="ARBA00022448"/>
    </source>
</evidence>
<dbReference type="PANTHER" id="PTHR38831:SF1">
    <property type="entry name" value="TYPE II SECRETION SYSTEM PROTEIN K-RELATED"/>
    <property type="match status" value="1"/>
</dbReference>
<keyword evidence="7" id="KW-0653">Protein transport</keyword>
<evidence type="ECO:0000256" key="10">
    <source>
        <dbReference type="PIRNR" id="PIRNR002786"/>
    </source>
</evidence>
<dbReference type="Gene3D" id="3.30.1300.30">
    <property type="entry name" value="GSPII I/J protein-like"/>
    <property type="match status" value="1"/>
</dbReference>
<evidence type="ECO:0000256" key="5">
    <source>
        <dbReference type="ARBA" id="ARBA00022519"/>
    </source>
</evidence>
<keyword evidence="8 11" id="KW-1133">Transmembrane helix</keyword>
<dbReference type="Pfam" id="PF03934">
    <property type="entry name" value="T2SSK"/>
    <property type="match status" value="1"/>
</dbReference>
<feature type="transmembrane region" description="Helical" evidence="11">
    <location>
        <begin position="7"/>
        <end position="27"/>
    </location>
</feature>
<evidence type="ECO:0000256" key="8">
    <source>
        <dbReference type="ARBA" id="ARBA00022989"/>
    </source>
</evidence>
<reference evidence="14 15" key="1">
    <citation type="submission" date="2019-03" db="EMBL/GenBank/DDBJ databases">
        <title>Alkanindiges illinoisensis: a potential pathogenic isolated from ascites of a gastric cancer patient with abdominal metastasis.</title>
        <authorList>
            <person name="Hu X."/>
            <person name="Yang B."/>
            <person name="Yan X."/>
            <person name="Lin L."/>
            <person name="Zhao H."/>
            <person name="Zhou F."/>
            <person name="Su B."/>
            <person name="Chen J."/>
            <person name="Rui Y."/>
            <person name="Wang Q."/>
            <person name="Zheng L."/>
        </authorList>
    </citation>
    <scope>NUCLEOTIDE SEQUENCE [LARGE SCALE GENOMIC DNA]</scope>
    <source>
        <strain evidence="14 15">NFYY 23406</strain>
    </source>
</reference>
<evidence type="ECO:0000256" key="6">
    <source>
        <dbReference type="ARBA" id="ARBA00022692"/>
    </source>
</evidence>
<dbReference type="AlphaFoldDB" id="A0A4Y7X9Y9"/>
<evidence type="ECO:0000313" key="15">
    <source>
        <dbReference type="Proteomes" id="UP000297834"/>
    </source>
</evidence>
<sequence length="335" mass="37776">MKNQRGVALLTILFMVVIASIMAMGILNQQQRMLQEGSILLRQDQAWIYAKSGEYFLSELLINDARNSKNNDNLSEQWAQPLPPFPVEDGTVTGRLLDQSARFNLNNLYHDGAPDKEAFEFLGRLLKRVGLAPELAQSVLDWQDPDDTVTGAMGAEDSFYLGQQPGYVAANRPFLQVEELRQVRGFDQRSYDLIAPYITAVPYFSPINVNTASAMLLSAISDDLQISQVQEWVNQRDQGMQYLDQVGTLWTQPAFKIAKKPDTPAENIDRLLAIQSEFFQAQIIVSLSGRKRYLTSNLYRQGENVMAYQRHQMPIPALASSSQNALELLQQAIKQ</sequence>
<dbReference type="OrthoDB" id="5293133at2"/>
<dbReference type="NCBIfam" id="NF037980">
    <property type="entry name" value="T2SS_GspK"/>
    <property type="match status" value="1"/>
</dbReference>
<comment type="subcellular location">
    <subcellularLocation>
        <location evidence="1 10">Cell inner membrane</location>
    </subcellularLocation>
</comment>
<keyword evidence="15" id="KW-1185">Reference proteome</keyword>
<protein>
    <recommendedName>
        <fullName evidence="10">Type II secretion system protein K</fullName>
    </recommendedName>
</protein>
<evidence type="ECO:0000256" key="11">
    <source>
        <dbReference type="SAM" id="Phobius"/>
    </source>
</evidence>
<dbReference type="STRING" id="1120977.GCA_000619845_00881"/>
<evidence type="ECO:0000259" key="12">
    <source>
        <dbReference type="Pfam" id="PF03934"/>
    </source>
</evidence>
<keyword evidence="6 11" id="KW-0812">Transmembrane</keyword>
<dbReference type="PIRSF" id="PIRSF002786">
    <property type="entry name" value="XcpX"/>
    <property type="match status" value="1"/>
</dbReference>
<evidence type="ECO:0000256" key="2">
    <source>
        <dbReference type="ARBA" id="ARBA00007246"/>
    </source>
</evidence>
<dbReference type="InterPro" id="IPR005628">
    <property type="entry name" value="GspK"/>
</dbReference>
<feature type="domain" description="T2SS protein K first SAM-like" evidence="13">
    <location>
        <begin position="101"/>
        <end position="202"/>
    </location>
</feature>
<gene>
    <name evidence="14" type="ORF">E2B99_14080</name>
</gene>
<evidence type="ECO:0000256" key="4">
    <source>
        <dbReference type="ARBA" id="ARBA00022475"/>
    </source>
</evidence>
<keyword evidence="5 10" id="KW-0997">Cell inner membrane</keyword>
<dbReference type="InterPro" id="IPR038072">
    <property type="entry name" value="GspK_central_sf"/>
</dbReference>
<keyword evidence="3 10" id="KW-0813">Transport</keyword>
<dbReference type="EMBL" id="SNTY01000088">
    <property type="protein sequence ID" value="TEU23025.1"/>
    <property type="molecule type" value="Genomic_DNA"/>
</dbReference>
<dbReference type="PANTHER" id="PTHR38831">
    <property type="entry name" value="TYPE II SECRETION SYSTEM PROTEIN K"/>
    <property type="match status" value="1"/>
</dbReference>
<name>A0A4Y7X9Y9_9GAMM</name>
<keyword evidence="9 10" id="KW-0472">Membrane</keyword>
<dbReference type="SUPFAM" id="SSF158544">
    <property type="entry name" value="GspK insert domain-like"/>
    <property type="match status" value="1"/>
</dbReference>
<evidence type="ECO:0000256" key="9">
    <source>
        <dbReference type="ARBA" id="ARBA00023136"/>
    </source>
</evidence>
<dbReference type="InterPro" id="IPR049179">
    <property type="entry name" value="T2SSK_SAM-like_2nd"/>
</dbReference>
<dbReference type="InterPro" id="IPR045584">
    <property type="entry name" value="Pilin-like"/>
</dbReference>
<dbReference type="GO" id="GO:0009306">
    <property type="term" value="P:protein secretion"/>
    <property type="evidence" value="ECO:0007669"/>
    <property type="project" value="InterPro"/>
</dbReference>
<comment type="caution">
    <text evidence="14">The sequence shown here is derived from an EMBL/GenBank/DDBJ whole genome shotgun (WGS) entry which is preliminary data.</text>
</comment>
<evidence type="ECO:0000256" key="1">
    <source>
        <dbReference type="ARBA" id="ARBA00004533"/>
    </source>
</evidence>
<evidence type="ECO:0000256" key="7">
    <source>
        <dbReference type="ARBA" id="ARBA00022927"/>
    </source>
</evidence>
<feature type="domain" description="T2SS protein K second SAM-like" evidence="12">
    <location>
        <begin position="207"/>
        <end position="258"/>
    </location>
</feature>
<dbReference type="Pfam" id="PF21687">
    <property type="entry name" value="T2SSK_1st"/>
    <property type="match status" value="1"/>
</dbReference>
<comment type="similarity">
    <text evidence="2 10">Belongs to the GSP K family.</text>
</comment>
<organism evidence="14 15">
    <name type="scientific">Alkanindiges illinoisensis</name>
    <dbReference type="NCBI Taxonomy" id="197183"/>
    <lineage>
        <taxon>Bacteria</taxon>
        <taxon>Pseudomonadati</taxon>
        <taxon>Pseudomonadota</taxon>
        <taxon>Gammaproteobacteria</taxon>
        <taxon>Moraxellales</taxon>
        <taxon>Moraxellaceae</taxon>
        <taxon>Alkanindiges</taxon>
    </lineage>
</organism>
<dbReference type="SUPFAM" id="SSF54523">
    <property type="entry name" value="Pili subunits"/>
    <property type="match status" value="1"/>
</dbReference>
<evidence type="ECO:0000259" key="13">
    <source>
        <dbReference type="Pfam" id="PF21687"/>
    </source>
</evidence>
<dbReference type="InterPro" id="IPR049031">
    <property type="entry name" value="T2SSK_SAM-like_1st"/>
</dbReference>
<dbReference type="Gene3D" id="1.10.40.60">
    <property type="entry name" value="EpsJ-like"/>
    <property type="match status" value="2"/>
</dbReference>
<keyword evidence="4 10" id="KW-1003">Cell membrane</keyword>
<proteinExistence type="inferred from homology"/>
<accession>A0A4Y7X9Y9</accession>
<evidence type="ECO:0000313" key="14">
    <source>
        <dbReference type="EMBL" id="TEU23025.1"/>
    </source>
</evidence>
<dbReference type="GO" id="GO:0005886">
    <property type="term" value="C:plasma membrane"/>
    <property type="evidence" value="ECO:0007669"/>
    <property type="project" value="UniProtKB-SubCell"/>
</dbReference>
<dbReference type="Proteomes" id="UP000297834">
    <property type="component" value="Unassembled WGS sequence"/>
</dbReference>
<dbReference type="RefSeq" id="WP_134245923.1">
    <property type="nucleotide sequence ID" value="NZ_SNTY01000088.1"/>
</dbReference>